<feature type="compositionally biased region" description="Polar residues" evidence="9">
    <location>
        <begin position="140"/>
        <end position="149"/>
    </location>
</feature>
<dbReference type="InterPro" id="IPR000719">
    <property type="entry name" value="Prot_kinase_dom"/>
</dbReference>
<dbReference type="Pfam" id="PF00786">
    <property type="entry name" value="PBD"/>
    <property type="match status" value="1"/>
</dbReference>
<keyword evidence="5 8" id="KW-0547">Nucleotide-binding</keyword>
<dbReference type="PANTHER" id="PTHR45832:SF8">
    <property type="entry name" value="PROTEIN KINASE DOMAIN-CONTAINING PROTEIN"/>
    <property type="match status" value="1"/>
</dbReference>
<proteinExistence type="predicted"/>
<name>E4YFP4_OIKDI</name>
<feature type="binding site" evidence="8">
    <location>
        <position position="240"/>
    </location>
    <ligand>
        <name>ATP</name>
        <dbReference type="ChEBI" id="CHEBI:30616"/>
    </ligand>
</feature>
<gene>
    <name evidence="12" type="ORF">GSOID_T00024336001</name>
</gene>
<dbReference type="Gene3D" id="3.30.200.20">
    <property type="entry name" value="Phosphorylase Kinase, domain 1"/>
    <property type="match status" value="1"/>
</dbReference>
<evidence type="ECO:0000256" key="1">
    <source>
        <dbReference type="ARBA" id="ARBA00001946"/>
    </source>
</evidence>
<evidence type="ECO:0000259" key="11">
    <source>
        <dbReference type="PROSITE" id="PS50108"/>
    </source>
</evidence>
<protein>
    <recommendedName>
        <fullName evidence="2">non-specific serine/threonine protein kinase</fullName>
        <ecNumber evidence="2">2.7.11.1</ecNumber>
    </recommendedName>
</protein>
<evidence type="ECO:0000256" key="2">
    <source>
        <dbReference type="ARBA" id="ARBA00012513"/>
    </source>
</evidence>
<evidence type="ECO:0000256" key="4">
    <source>
        <dbReference type="ARBA" id="ARBA00022723"/>
    </source>
</evidence>
<keyword evidence="4" id="KW-0479">Metal-binding</keyword>
<feature type="compositionally biased region" description="Polar residues" evidence="9">
    <location>
        <begin position="114"/>
        <end position="125"/>
    </location>
</feature>
<keyword evidence="7" id="KW-0460">Magnesium</keyword>
<evidence type="ECO:0000313" key="12">
    <source>
        <dbReference type="EMBL" id="CBY34318.1"/>
    </source>
</evidence>
<keyword evidence="6 8" id="KW-0067">ATP-binding</keyword>
<dbReference type="InterPro" id="IPR017441">
    <property type="entry name" value="Protein_kinase_ATP_BS"/>
</dbReference>
<feature type="region of interest" description="Disordered" evidence="9">
    <location>
        <begin position="140"/>
        <end position="174"/>
    </location>
</feature>
<dbReference type="AlphaFoldDB" id="E4YFP4"/>
<comment type="cofactor">
    <cofactor evidence="1">
        <name>Mg(2+)</name>
        <dbReference type="ChEBI" id="CHEBI:18420"/>
    </cofactor>
</comment>
<reference evidence="12" key="1">
    <citation type="journal article" date="2010" name="Science">
        <title>Plasticity of animal genome architecture unmasked by rapid evolution of a pelagic tunicate.</title>
        <authorList>
            <person name="Denoeud F."/>
            <person name="Henriet S."/>
            <person name="Mungpakdee S."/>
            <person name="Aury J.M."/>
            <person name="Da Silva C."/>
            <person name="Brinkmann H."/>
            <person name="Mikhaleva J."/>
            <person name="Olsen L.C."/>
            <person name="Jubin C."/>
            <person name="Canestro C."/>
            <person name="Bouquet J.M."/>
            <person name="Danks G."/>
            <person name="Poulain J."/>
            <person name="Campsteijn C."/>
            <person name="Adamski M."/>
            <person name="Cross I."/>
            <person name="Yadetie F."/>
            <person name="Muffato M."/>
            <person name="Louis A."/>
            <person name="Butcher S."/>
            <person name="Tsagkogeorga G."/>
            <person name="Konrad A."/>
            <person name="Singh S."/>
            <person name="Jensen M.F."/>
            <person name="Cong E.H."/>
            <person name="Eikeseth-Otteraa H."/>
            <person name="Noel B."/>
            <person name="Anthouard V."/>
            <person name="Porcel B.M."/>
            <person name="Kachouri-Lafond R."/>
            <person name="Nishino A."/>
            <person name="Ugolini M."/>
            <person name="Chourrout P."/>
            <person name="Nishida H."/>
            <person name="Aasland R."/>
            <person name="Huzurbazar S."/>
            <person name="Westhof E."/>
            <person name="Delsuc F."/>
            <person name="Lehrach H."/>
            <person name="Reinhardt R."/>
            <person name="Weissenbach J."/>
            <person name="Roy S.W."/>
            <person name="Artiguenave F."/>
            <person name="Postlethwait J.H."/>
            <person name="Manak J.R."/>
            <person name="Thompson E.M."/>
            <person name="Jaillon O."/>
            <person name="Du Pasquier L."/>
            <person name="Boudinot P."/>
            <person name="Liberles D.A."/>
            <person name="Volff J.N."/>
            <person name="Philippe H."/>
            <person name="Lenhard B."/>
            <person name="Roest Crollius H."/>
            <person name="Wincker P."/>
            <person name="Chourrout D."/>
        </authorList>
    </citation>
    <scope>NUCLEOTIDE SEQUENCE [LARGE SCALE GENOMIC DNA]</scope>
</reference>
<dbReference type="InterPro" id="IPR036936">
    <property type="entry name" value="CRIB_dom_sf"/>
</dbReference>
<keyword evidence="3" id="KW-0808">Transferase</keyword>
<dbReference type="PROSITE" id="PS50011">
    <property type="entry name" value="PROTEIN_KINASE_DOM"/>
    <property type="match status" value="1"/>
</dbReference>
<dbReference type="GO" id="GO:0004674">
    <property type="term" value="F:protein serine/threonine kinase activity"/>
    <property type="evidence" value="ECO:0007669"/>
    <property type="project" value="UniProtKB-EC"/>
</dbReference>
<dbReference type="InterPro" id="IPR051931">
    <property type="entry name" value="PAK3-like"/>
</dbReference>
<dbReference type="PANTHER" id="PTHR45832">
    <property type="entry name" value="SERINE/THREONINE-PROTEIN KINASE SAMKA-RELATED-RELATED"/>
    <property type="match status" value="1"/>
</dbReference>
<evidence type="ECO:0000256" key="8">
    <source>
        <dbReference type="PROSITE-ProRule" id="PRU10141"/>
    </source>
</evidence>
<dbReference type="SUPFAM" id="SSF56112">
    <property type="entry name" value="Protein kinase-like (PK-like)"/>
    <property type="match status" value="1"/>
</dbReference>
<dbReference type="PROSITE" id="PS50108">
    <property type="entry name" value="CRIB"/>
    <property type="match status" value="1"/>
</dbReference>
<dbReference type="Gene3D" id="1.10.510.10">
    <property type="entry name" value="Transferase(Phosphotransferase) domain 1"/>
    <property type="match status" value="1"/>
</dbReference>
<dbReference type="GO" id="GO:0046872">
    <property type="term" value="F:metal ion binding"/>
    <property type="evidence" value="ECO:0007669"/>
    <property type="project" value="UniProtKB-KW"/>
</dbReference>
<evidence type="ECO:0000256" key="6">
    <source>
        <dbReference type="ARBA" id="ARBA00022840"/>
    </source>
</evidence>
<dbReference type="FunFam" id="1.10.510.10:FF:000768">
    <property type="entry name" value="Non-specific serine/threonine protein kinase"/>
    <property type="match status" value="1"/>
</dbReference>
<dbReference type="PROSITE" id="PS00107">
    <property type="entry name" value="PROTEIN_KINASE_ATP"/>
    <property type="match status" value="1"/>
</dbReference>
<evidence type="ECO:0000256" key="9">
    <source>
        <dbReference type="SAM" id="MobiDB-lite"/>
    </source>
</evidence>
<dbReference type="Pfam" id="PF00069">
    <property type="entry name" value="Pkinase"/>
    <property type="match status" value="1"/>
</dbReference>
<dbReference type="InterPro" id="IPR011009">
    <property type="entry name" value="Kinase-like_dom_sf"/>
</dbReference>
<evidence type="ECO:0000256" key="3">
    <source>
        <dbReference type="ARBA" id="ARBA00022679"/>
    </source>
</evidence>
<feature type="domain" description="CRIB" evidence="11">
    <location>
        <begin position="12"/>
        <end position="25"/>
    </location>
</feature>
<feature type="compositionally biased region" description="Polar residues" evidence="9">
    <location>
        <begin position="161"/>
        <end position="173"/>
    </location>
</feature>
<dbReference type="EMBL" id="FN654497">
    <property type="protein sequence ID" value="CBY34318.1"/>
    <property type="molecule type" value="Genomic_DNA"/>
</dbReference>
<evidence type="ECO:0000259" key="10">
    <source>
        <dbReference type="PROSITE" id="PS50011"/>
    </source>
</evidence>
<dbReference type="Gene3D" id="3.90.810.10">
    <property type="entry name" value="CRIB domain"/>
    <property type="match status" value="1"/>
</dbReference>
<feature type="region of interest" description="Disordered" evidence="9">
    <location>
        <begin position="93"/>
        <end position="125"/>
    </location>
</feature>
<evidence type="ECO:0000256" key="5">
    <source>
        <dbReference type="ARBA" id="ARBA00022741"/>
    </source>
</evidence>
<feature type="domain" description="Protein kinase" evidence="10">
    <location>
        <begin position="211"/>
        <end position="433"/>
    </location>
</feature>
<dbReference type="EC" id="2.7.11.1" evidence="2"/>
<sequence length="449" mass="51040">MFGISRKKRPAISGPSNFEHRVHTRVSTEEGKLIGLPVQWLSIVNERHRNRQPYIDADVITPICFEDRVDAYKIKNLFSNYTVSKSAARLHFQSRRQNPSKGSKASEPLPNASVPKSKSTSGLHVTQNNSYIQRIQINRSIPNANNNLPQKPATKPRKLPLTSSKSTPNFSQANNLKTQFQKQNQKQKVTHEEFKAALMCVTCDGDPTTHLKMIRKIGEGSTALVYLAVDKQNRQLAVKKMNLKKQQRREWLFKEVKFTKWEKKKLTRTGVTMTEPQIATVCKAVLQALVYLHDKGVIHRDIKSDSILLTSQGQIKLSDFGFCAQISPEIPKRRSFVGTPYWMAPELISRIPYGTSVDIWSLGIMVIEMVDGEPPFFNETPINALKMIKDCVPSKMRHSDQVSVVLRNFVNRLLTRTPSDRATAELLTRNPFLQLARDTPCLKPLLSKR</sequence>
<dbReference type="GO" id="GO:0005524">
    <property type="term" value="F:ATP binding"/>
    <property type="evidence" value="ECO:0007669"/>
    <property type="project" value="UniProtKB-UniRule"/>
</dbReference>
<organism evidence="12">
    <name type="scientific">Oikopleura dioica</name>
    <name type="common">Tunicate</name>
    <dbReference type="NCBI Taxonomy" id="34765"/>
    <lineage>
        <taxon>Eukaryota</taxon>
        <taxon>Metazoa</taxon>
        <taxon>Chordata</taxon>
        <taxon>Tunicata</taxon>
        <taxon>Appendicularia</taxon>
        <taxon>Copelata</taxon>
        <taxon>Oikopleuridae</taxon>
        <taxon>Oikopleura</taxon>
    </lineage>
</organism>
<dbReference type="Proteomes" id="UP000011014">
    <property type="component" value="Unassembled WGS sequence"/>
</dbReference>
<accession>E4YFP4</accession>
<dbReference type="InterPro" id="IPR000095">
    <property type="entry name" value="CRIB_dom"/>
</dbReference>
<evidence type="ECO:0000256" key="7">
    <source>
        <dbReference type="ARBA" id="ARBA00022842"/>
    </source>
</evidence>